<dbReference type="RefSeq" id="WP_129123894.1">
    <property type="nucleotide sequence ID" value="NZ_PEIB01000038.1"/>
</dbReference>
<gene>
    <name evidence="1" type="ORF">CS022_21090</name>
</gene>
<keyword evidence="2" id="KW-1185">Reference proteome</keyword>
<reference evidence="1 2" key="1">
    <citation type="submission" date="2017-10" db="EMBL/GenBank/DDBJ databases">
        <title>Nyctiphanis sp. nov., isolated from the stomach of the euphausiid Nyctiphanes simplex (Hansen, 1911) in the Gulf of California.</title>
        <authorList>
            <person name="Gomez-Gil B."/>
            <person name="Aguilar-Mendez M."/>
            <person name="Lopez-Cortes A."/>
            <person name="Gomez-Gutierrez J."/>
            <person name="Roque A."/>
            <person name="Lang E."/>
            <person name="Gonzalez-Castillo A."/>
        </authorList>
    </citation>
    <scope>NUCLEOTIDE SEQUENCE [LARGE SCALE GENOMIC DNA]</scope>
    <source>
        <strain evidence="1 2">CAIM 600</strain>
    </source>
</reference>
<dbReference type="EMBL" id="PEIB01000038">
    <property type="protein sequence ID" value="RXJ71328.1"/>
    <property type="molecule type" value="Genomic_DNA"/>
</dbReference>
<evidence type="ECO:0000313" key="2">
    <source>
        <dbReference type="Proteomes" id="UP000290287"/>
    </source>
</evidence>
<dbReference type="AlphaFoldDB" id="A0A4V1LSD6"/>
<comment type="caution">
    <text evidence="1">The sequence shown here is derived from an EMBL/GenBank/DDBJ whole genome shotgun (WGS) entry which is preliminary data.</text>
</comment>
<organism evidence="1 2">
    <name type="scientific">Veronia nyctiphanis</name>
    <dbReference type="NCBI Taxonomy" id="1278244"/>
    <lineage>
        <taxon>Bacteria</taxon>
        <taxon>Pseudomonadati</taxon>
        <taxon>Pseudomonadota</taxon>
        <taxon>Gammaproteobacteria</taxon>
        <taxon>Vibrionales</taxon>
        <taxon>Vibrionaceae</taxon>
        <taxon>Veronia</taxon>
    </lineage>
</organism>
<accession>A0A4V1LSD6</accession>
<name>A0A4V1LSD6_9GAMM</name>
<proteinExistence type="predicted"/>
<dbReference type="Proteomes" id="UP000290287">
    <property type="component" value="Unassembled WGS sequence"/>
</dbReference>
<sequence>MKNINLQTDYFDSTLRNRQDKFTLEVIKLAGTSLYSVVDFRTSESKHELFIKESVKSVLTIEDVYHILELNKSLLDTFFIEFEEPKSDSISMFVPIEMTPFFNLLRSAKFAIYAKGLGPFNISGLVLVPNTDHVCWSSIEPFTIHLVIEQSAKKVLAMFNNGEIDLTCPYQFDIDTSSGSSLIIQTPLRMQLIPLVYLTQNGQLFRH</sequence>
<evidence type="ECO:0000313" key="1">
    <source>
        <dbReference type="EMBL" id="RXJ71328.1"/>
    </source>
</evidence>
<protein>
    <submittedName>
        <fullName evidence="1">Uncharacterized protein</fullName>
    </submittedName>
</protein>